<dbReference type="CDD" id="cd00431">
    <property type="entry name" value="cysteine_hydrolases"/>
    <property type="match status" value="1"/>
</dbReference>
<dbReference type="Proteomes" id="UP001139451">
    <property type="component" value="Unassembled WGS sequence"/>
</dbReference>
<keyword evidence="1 3" id="KW-0378">Hydrolase</keyword>
<evidence type="ECO:0000313" key="4">
    <source>
        <dbReference type="Proteomes" id="UP001139451"/>
    </source>
</evidence>
<sequence length="194" mass="21116">MIIDVINCFDFAGADVLEPKARKAAHVIAGLRSEMARKGYPTIFINDNFGEWHSERSRLVERALAKPNPVAELLRPCREDYFIIKPQFSGFYATNLPVLLPKLGVSRLILTGIATDICVLFTAADAHMRDYALWVPCDAVAAEDDARGAFSLATMSAVMGAETQASGNLSLSKWTARLDEAGIAGVPSRRISMG</sequence>
<dbReference type="InterPro" id="IPR000868">
    <property type="entry name" value="Isochorismatase-like_dom"/>
</dbReference>
<comment type="caution">
    <text evidence="3">The sequence shown here is derived from an EMBL/GenBank/DDBJ whole genome shotgun (WGS) entry which is preliminary data.</text>
</comment>
<dbReference type="EMBL" id="JAMLDX010000019">
    <property type="protein sequence ID" value="MCP3732506.1"/>
    <property type="molecule type" value="Genomic_DNA"/>
</dbReference>
<dbReference type="SUPFAM" id="SSF52499">
    <property type="entry name" value="Isochorismatase-like hydrolases"/>
    <property type="match status" value="1"/>
</dbReference>
<evidence type="ECO:0000259" key="2">
    <source>
        <dbReference type="Pfam" id="PF00857"/>
    </source>
</evidence>
<dbReference type="AlphaFoldDB" id="A0A9X2KNG3"/>
<dbReference type="PANTHER" id="PTHR43540">
    <property type="entry name" value="PEROXYUREIDOACRYLATE/UREIDOACRYLATE AMIDOHYDROLASE-RELATED"/>
    <property type="match status" value="1"/>
</dbReference>
<dbReference type="InterPro" id="IPR050272">
    <property type="entry name" value="Isochorismatase-like_hydrls"/>
</dbReference>
<proteinExistence type="predicted"/>
<dbReference type="GO" id="GO:0016787">
    <property type="term" value="F:hydrolase activity"/>
    <property type="evidence" value="ECO:0007669"/>
    <property type="project" value="UniProtKB-KW"/>
</dbReference>
<evidence type="ECO:0000256" key="1">
    <source>
        <dbReference type="ARBA" id="ARBA00022801"/>
    </source>
</evidence>
<dbReference type="Pfam" id="PF00857">
    <property type="entry name" value="Isochorismatase"/>
    <property type="match status" value="1"/>
</dbReference>
<accession>A0A9X2KNG3</accession>
<feature type="domain" description="Isochorismatase-like" evidence="2">
    <location>
        <begin position="2"/>
        <end position="159"/>
    </location>
</feature>
<name>A0A9X2KNG3_9SPHN</name>
<dbReference type="Gene3D" id="3.40.50.850">
    <property type="entry name" value="Isochorismatase-like"/>
    <property type="match status" value="1"/>
</dbReference>
<keyword evidence="4" id="KW-1185">Reference proteome</keyword>
<dbReference type="InterPro" id="IPR036380">
    <property type="entry name" value="Isochorismatase-like_sf"/>
</dbReference>
<dbReference type="PANTHER" id="PTHR43540:SF6">
    <property type="entry name" value="ISOCHORISMATASE-LIKE DOMAIN-CONTAINING PROTEIN"/>
    <property type="match status" value="1"/>
</dbReference>
<protein>
    <submittedName>
        <fullName evidence="3">Cysteine hydrolase</fullName>
    </submittedName>
</protein>
<reference evidence="3" key="1">
    <citation type="submission" date="2022-05" db="EMBL/GenBank/DDBJ databases">
        <title>Sphingomonas sp. strain MG17 Genome sequencing and assembly.</title>
        <authorList>
            <person name="Kim I."/>
        </authorList>
    </citation>
    <scope>NUCLEOTIDE SEQUENCE</scope>
    <source>
        <strain evidence="3">MG17</strain>
    </source>
</reference>
<evidence type="ECO:0000313" key="3">
    <source>
        <dbReference type="EMBL" id="MCP3732506.1"/>
    </source>
</evidence>
<dbReference type="RefSeq" id="WP_254296029.1">
    <property type="nucleotide sequence ID" value="NZ_JAMLDX010000019.1"/>
</dbReference>
<gene>
    <name evidence="3" type="ORF">M9978_18950</name>
</gene>
<organism evidence="3 4">
    <name type="scientific">Sphingomonas tagetis</name>
    <dbReference type="NCBI Taxonomy" id="2949092"/>
    <lineage>
        <taxon>Bacteria</taxon>
        <taxon>Pseudomonadati</taxon>
        <taxon>Pseudomonadota</taxon>
        <taxon>Alphaproteobacteria</taxon>
        <taxon>Sphingomonadales</taxon>
        <taxon>Sphingomonadaceae</taxon>
        <taxon>Sphingomonas</taxon>
    </lineage>
</organism>